<dbReference type="GO" id="GO:0046061">
    <property type="term" value="P:dATP catabolic process"/>
    <property type="evidence" value="ECO:0007669"/>
    <property type="project" value="TreeGrafter"/>
</dbReference>
<dbReference type="GO" id="GO:0047429">
    <property type="term" value="F:nucleoside triphosphate diphosphatase activity"/>
    <property type="evidence" value="ECO:0007669"/>
    <property type="project" value="InterPro"/>
</dbReference>
<gene>
    <name evidence="2" type="ORF">SAMN02745664_11122</name>
</gene>
<dbReference type="Gene3D" id="1.10.287.1080">
    <property type="entry name" value="MazG-like"/>
    <property type="match status" value="2"/>
</dbReference>
<dbReference type="STRING" id="34061.B0189_09450"/>
<dbReference type="SUPFAM" id="SSF101386">
    <property type="entry name" value="all-alpha NTP pyrophosphatases"/>
    <property type="match status" value="2"/>
</dbReference>
<dbReference type="AlphaFoldDB" id="A0A1N7F9P3"/>
<dbReference type="NCBIfam" id="TIGR00444">
    <property type="entry name" value="mazG"/>
    <property type="match status" value="1"/>
</dbReference>
<evidence type="ECO:0000313" key="2">
    <source>
        <dbReference type="EMBL" id="SIR97053.1"/>
    </source>
</evidence>
<dbReference type="GO" id="GO:0046081">
    <property type="term" value="P:dUTP catabolic process"/>
    <property type="evidence" value="ECO:0007669"/>
    <property type="project" value="TreeGrafter"/>
</dbReference>
<dbReference type="GO" id="GO:0046076">
    <property type="term" value="P:dTTP catabolic process"/>
    <property type="evidence" value="ECO:0007669"/>
    <property type="project" value="TreeGrafter"/>
</dbReference>
<dbReference type="InterPro" id="IPR011551">
    <property type="entry name" value="NTP_PyrPHydrolase_MazG"/>
</dbReference>
<dbReference type="InterPro" id="IPR004518">
    <property type="entry name" value="MazG-like_dom"/>
</dbReference>
<dbReference type="InterPro" id="IPR048015">
    <property type="entry name" value="NTP-PPase_MazG-like_N"/>
</dbReference>
<dbReference type="EMBL" id="FTNU01000011">
    <property type="protein sequence ID" value="SIR97053.1"/>
    <property type="molecule type" value="Genomic_DNA"/>
</dbReference>
<dbReference type="GO" id="GO:0006950">
    <property type="term" value="P:response to stress"/>
    <property type="evidence" value="ECO:0007669"/>
    <property type="project" value="UniProtKB-ARBA"/>
</dbReference>
<dbReference type="Pfam" id="PF03819">
    <property type="entry name" value="MazG"/>
    <property type="match status" value="2"/>
</dbReference>
<proteinExistence type="predicted"/>
<dbReference type="FunFam" id="1.10.287.1080:FF:000001">
    <property type="entry name" value="Nucleoside triphosphate pyrophosphohydrolase"/>
    <property type="match status" value="1"/>
</dbReference>
<sequence>MTPTSDFNDLLALMERLRAECPWDAKQTNDSLQKYAIEEVFELIEAIQTDDGSAFATENLKGELGDVLLQVIFHAKLYDEAARFDMAQVIYALQDKLIRRHPHVFDKENLADDEAVKRRWDEIKRQENAHWQALGKPIRRLSNVKAGTALMQAQALQSQAASVGFDWTNLQGVLDKLGEEITELQQVLPCGEFNYQADKLSDEQRQRISDELGDCLFVLSNLARHMGVDAEMALQSAAGKFRRRFAFVEDQVAAAGLEMTSCDLQTKDDYWNAAKKSGL</sequence>
<dbReference type="NCBIfam" id="NF007113">
    <property type="entry name" value="PRK09562.1"/>
    <property type="match status" value="1"/>
</dbReference>
<dbReference type="PANTHER" id="PTHR30522:SF0">
    <property type="entry name" value="NUCLEOSIDE TRIPHOSPHATE PYROPHOSPHOHYDROLASE"/>
    <property type="match status" value="1"/>
</dbReference>
<reference evidence="3" key="1">
    <citation type="submission" date="2017-01" db="EMBL/GenBank/DDBJ databases">
        <authorList>
            <person name="Varghese N."/>
            <person name="Submissions S."/>
        </authorList>
    </citation>
    <scope>NUCLEOTIDE SEQUENCE [LARGE SCALE GENOMIC DNA]</scope>
    <source>
        <strain evidence="3">DSM 21768</strain>
    </source>
</reference>
<protein>
    <submittedName>
        <fullName evidence="2">ATP diphosphatase</fullName>
    </submittedName>
</protein>
<organism evidence="2 3">
    <name type="scientific">Moraxella cuniculi DSM 21768</name>
    <dbReference type="NCBI Taxonomy" id="1122245"/>
    <lineage>
        <taxon>Bacteria</taxon>
        <taxon>Pseudomonadati</taxon>
        <taxon>Pseudomonadota</taxon>
        <taxon>Gammaproteobacteria</taxon>
        <taxon>Moraxellales</taxon>
        <taxon>Moraxellaceae</taxon>
        <taxon>Moraxella</taxon>
    </lineage>
</organism>
<dbReference type="PANTHER" id="PTHR30522">
    <property type="entry name" value="NUCLEOSIDE TRIPHOSPHATE PYROPHOSPHOHYDROLASE"/>
    <property type="match status" value="1"/>
</dbReference>
<dbReference type="GO" id="GO:0006203">
    <property type="term" value="P:dGTP catabolic process"/>
    <property type="evidence" value="ECO:0007669"/>
    <property type="project" value="TreeGrafter"/>
</dbReference>
<keyword evidence="3" id="KW-1185">Reference proteome</keyword>
<dbReference type="CDD" id="cd11528">
    <property type="entry name" value="NTP-PPase_MazG_Nterm"/>
    <property type="match status" value="1"/>
</dbReference>
<feature type="domain" description="NTP pyrophosphohydrolase MazG-like" evidence="1">
    <location>
        <begin position="27"/>
        <end position="105"/>
    </location>
</feature>
<evidence type="ECO:0000259" key="1">
    <source>
        <dbReference type="Pfam" id="PF03819"/>
    </source>
</evidence>
<evidence type="ECO:0000313" key="3">
    <source>
        <dbReference type="Proteomes" id="UP000187495"/>
    </source>
</evidence>
<dbReference type="GO" id="GO:0046047">
    <property type="term" value="P:TTP catabolic process"/>
    <property type="evidence" value="ECO:0007669"/>
    <property type="project" value="TreeGrafter"/>
</dbReference>
<dbReference type="Proteomes" id="UP000187495">
    <property type="component" value="Unassembled WGS sequence"/>
</dbReference>
<feature type="domain" description="NTP pyrophosphohydrolase MazG-like" evidence="1">
    <location>
        <begin position="197"/>
        <end position="244"/>
    </location>
</feature>
<dbReference type="CDD" id="cd11529">
    <property type="entry name" value="NTP-PPase_MazG_Cterm"/>
    <property type="match status" value="1"/>
</dbReference>
<accession>A0A1N7F9P3</accession>
<dbReference type="GO" id="GO:0046052">
    <property type="term" value="P:UTP catabolic process"/>
    <property type="evidence" value="ECO:0007669"/>
    <property type="project" value="TreeGrafter"/>
</dbReference>
<dbReference type="InterPro" id="IPR048011">
    <property type="entry name" value="NTP-PPase_MazG-like_C"/>
</dbReference>
<name>A0A1N7F9P3_9GAMM</name>
<dbReference type="RefSeq" id="WP_076555553.1">
    <property type="nucleotide sequence ID" value="NZ_FTNU01000011.1"/>
</dbReference>